<dbReference type="PROSITE" id="PS50943">
    <property type="entry name" value="HTH_CROC1"/>
    <property type="match status" value="1"/>
</dbReference>
<comment type="caution">
    <text evidence="3">The sequence shown here is derived from an EMBL/GenBank/DDBJ whole genome shotgun (WGS) entry which is preliminary data.</text>
</comment>
<evidence type="ECO:0000256" key="1">
    <source>
        <dbReference type="ARBA" id="ARBA00007227"/>
    </source>
</evidence>
<keyword evidence="4" id="KW-1185">Reference proteome</keyword>
<dbReference type="PANTHER" id="PTHR43236:SF1">
    <property type="entry name" value="BLL7220 PROTEIN"/>
    <property type="match status" value="1"/>
</dbReference>
<dbReference type="InterPro" id="IPR001387">
    <property type="entry name" value="Cro/C1-type_HTH"/>
</dbReference>
<dbReference type="PANTHER" id="PTHR43236">
    <property type="entry name" value="ANTITOXIN HIGA1"/>
    <property type="match status" value="1"/>
</dbReference>
<dbReference type="SMART" id="SM00530">
    <property type="entry name" value="HTH_XRE"/>
    <property type="match status" value="1"/>
</dbReference>
<dbReference type="Gene3D" id="1.10.10.2910">
    <property type="match status" value="1"/>
</dbReference>
<dbReference type="InterPro" id="IPR010359">
    <property type="entry name" value="IrrE_HExxH"/>
</dbReference>
<dbReference type="Pfam" id="PF01381">
    <property type="entry name" value="HTH_3"/>
    <property type="match status" value="1"/>
</dbReference>
<reference evidence="3 4" key="1">
    <citation type="submission" date="2024-03" db="EMBL/GenBank/DDBJ databases">
        <title>Draft genome sequence of Pseudonocardia nematodicida JCM 31783.</title>
        <authorList>
            <person name="Butdee W."/>
            <person name="Duangmal K."/>
        </authorList>
    </citation>
    <scope>NUCLEOTIDE SEQUENCE [LARGE SCALE GENOMIC DNA]</scope>
    <source>
        <strain evidence="3 4">JCM 31783</strain>
    </source>
</reference>
<sequence>MTQGRDRAQDAARLFDGERLTLARQLAGLRKNQLAEKIDKTPTSITAYESGRKRPAAATVAQLAMALGIDPDFFLPSSGELQAASAPHFRSLRSTTQIARDSARAYGLMVIEIVSSLERHVEFPTLDLPTRSVDLDSWEVDEPQEAARLVRSAWEMTTGPAGHIVRLLENKGIFLAFTSRQISAIDAYSFSSDSRPIILLNPTKDDYYRQRWDVAHELGHLVMHADAEPGSRDAEEQANRFAAEFLLPESEVRSHLPDRADWRHLQVLKEEWGVSIQALLFRARRLGVMTEQAYKTAMTTVSARGWRRQEPGRSVLIEQPSLLPRAVEVLDQVGITDYSLANECRVPIELFRIATARTPNASFPNEVGHKRVTSRLTVVP</sequence>
<dbReference type="RefSeq" id="WP_349298740.1">
    <property type="nucleotide sequence ID" value="NZ_JBEDNQ010000005.1"/>
</dbReference>
<dbReference type="Proteomes" id="UP001494902">
    <property type="component" value="Unassembled WGS sequence"/>
</dbReference>
<comment type="similarity">
    <text evidence="1">Belongs to the short-chain fatty acyl-CoA assimilation regulator (ScfR) family.</text>
</comment>
<dbReference type="Gene3D" id="1.10.260.40">
    <property type="entry name" value="lambda repressor-like DNA-binding domains"/>
    <property type="match status" value="1"/>
</dbReference>
<accession>A0ABV1KCS4</accession>
<gene>
    <name evidence="3" type="ORF">WIS52_14425</name>
</gene>
<dbReference type="SUPFAM" id="SSF47413">
    <property type="entry name" value="lambda repressor-like DNA-binding domains"/>
    <property type="match status" value="1"/>
</dbReference>
<dbReference type="InterPro" id="IPR010982">
    <property type="entry name" value="Lambda_DNA-bd_dom_sf"/>
</dbReference>
<proteinExistence type="inferred from homology"/>
<dbReference type="InterPro" id="IPR052345">
    <property type="entry name" value="Rad_response_metalloprotease"/>
</dbReference>
<dbReference type="EMBL" id="JBEDNQ010000005">
    <property type="protein sequence ID" value="MEQ3551668.1"/>
    <property type="molecule type" value="Genomic_DNA"/>
</dbReference>
<dbReference type="CDD" id="cd00093">
    <property type="entry name" value="HTH_XRE"/>
    <property type="match status" value="1"/>
</dbReference>
<evidence type="ECO:0000313" key="4">
    <source>
        <dbReference type="Proteomes" id="UP001494902"/>
    </source>
</evidence>
<evidence type="ECO:0000313" key="3">
    <source>
        <dbReference type="EMBL" id="MEQ3551668.1"/>
    </source>
</evidence>
<evidence type="ECO:0000259" key="2">
    <source>
        <dbReference type="PROSITE" id="PS50943"/>
    </source>
</evidence>
<name>A0ABV1KCS4_9PSEU</name>
<protein>
    <submittedName>
        <fullName evidence="3">XRE family transcriptional regulator</fullName>
    </submittedName>
</protein>
<feature type="domain" description="HTH cro/C1-type" evidence="2">
    <location>
        <begin position="20"/>
        <end position="74"/>
    </location>
</feature>
<organism evidence="3 4">
    <name type="scientific">Pseudonocardia nematodicida</name>
    <dbReference type="NCBI Taxonomy" id="1206997"/>
    <lineage>
        <taxon>Bacteria</taxon>
        <taxon>Bacillati</taxon>
        <taxon>Actinomycetota</taxon>
        <taxon>Actinomycetes</taxon>
        <taxon>Pseudonocardiales</taxon>
        <taxon>Pseudonocardiaceae</taxon>
        <taxon>Pseudonocardia</taxon>
    </lineage>
</organism>
<dbReference type="Pfam" id="PF06114">
    <property type="entry name" value="Peptidase_M78"/>
    <property type="match status" value="1"/>
</dbReference>